<feature type="region of interest" description="Disordered" evidence="1">
    <location>
        <begin position="550"/>
        <end position="569"/>
    </location>
</feature>
<dbReference type="Gene3D" id="2.30.40.10">
    <property type="entry name" value="Urease, subunit C, domain 1"/>
    <property type="match status" value="1"/>
</dbReference>
<gene>
    <name evidence="4" type="ORF">HNQ52_003325</name>
</gene>
<organism evidence="4 5">
    <name type="scientific">Chiayiivirga flava</name>
    <dbReference type="NCBI Taxonomy" id="659595"/>
    <lineage>
        <taxon>Bacteria</taxon>
        <taxon>Pseudomonadati</taxon>
        <taxon>Pseudomonadota</taxon>
        <taxon>Gammaproteobacteria</taxon>
        <taxon>Lysobacterales</taxon>
        <taxon>Lysobacteraceae</taxon>
        <taxon>Chiayiivirga</taxon>
    </lineage>
</organism>
<reference evidence="4 5" key="1">
    <citation type="submission" date="2020-08" db="EMBL/GenBank/DDBJ databases">
        <title>Genomic Encyclopedia of Type Strains, Phase IV (KMG-IV): sequencing the most valuable type-strain genomes for metagenomic binning, comparative biology and taxonomic classification.</title>
        <authorList>
            <person name="Goeker M."/>
        </authorList>
    </citation>
    <scope>NUCLEOTIDE SEQUENCE [LARGE SCALE GENOMIC DNA]</scope>
    <source>
        <strain evidence="4 5">DSM 24163</strain>
    </source>
</reference>
<evidence type="ECO:0000313" key="4">
    <source>
        <dbReference type="EMBL" id="MBB5209752.1"/>
    </source>
</evidence>
<protein>
    <submittedName>
        <fullName evidence="4">Imidazolonepropionase-like amidohydrolase</fullName>
    </submittedName>
</protein>
<dbReference type="SUPFAM" id="SSF51338">
    <property type="entry name" value="Composite domain of metallo-dependent hydrolases"/>
    <property type="match status" value="2"/>
</dbReference>
<dbReference type="PANTHER" id="PTHR43135:SF3">
    <property type="entry name" value="ALPHA-D-RIBOSE 1-METHYLPHOSPHONATE 5-TRIPHOSPHATE DIPHOSPHATASE"/>
    <property type="match status" value="1"/>
</dbReference>
<feature type="compositionally biased region" description="Low complexity" evidence="1">
    <location>
        <begin position="550"/>
        <end position="559"/>
    </location>
</feature>
<dbReference type="AlphaFoldDB" id="A0A7W8G0R5"/>
<dbReference type="InterPro" id="IPR032466">
    <property type="entry name" value="Metal_Hydrolase"/>
</dbReference>
<dbReference type="InterPro" id="IPR011059">
    <property type="entry name" value="Metal-dep_hydrolase_composite"/>
</dbReference>
<feature type="domain" description="Amidohydrolase-related" evidence="3">
    <location>
        <begin position="356"/>
        <end position="447"/>
    </location>
</feature>
<dbReference type="Pfam" id="PF01979">
    <property type="entry name" value="Amidohydro_1"/>
    <property type="match status" value="2"/>
</dbReference>
<dbReference type="Gene3D" id="3.20.20.140">
    <property type="entry name" value="Metal-dependent hydrolases"/>
    <property type="match status" value="2"/>
</dbReference>
<dbReference type="GO" id="GO:0016810">
    <property type="term" value="F:hydrolase activity, acting on carbon-nitrogen (but not peptide) bonds"/>
    <property type="evidence" value="ECO:0007669"/>
    <property type="project" value="InterPro"/>
</dbReference>
<dbReference type="InterPro" id="IPR051781">
    <property type="entry name" value="Metallo-dep_Hydrolase"/>
</dbReference>
<proteinExistence type="predicted"/>
<dbReference type="EMBL" id="JACHHP010000008">
    <property type="protein sequence ID" value="MBB5209752.1"/>
    <property type="molecule type" value="Genomic_DNA"/>
</dbReference>
<evidence type="ECO:0000256" key="2">
    <source>
        <dbReference type="SAM" id="SignalP"/>
    </source>
</evidence>
<sequence length="1054" mass="112789">MHFHSTPPCRGMLLRAAMLAALAGTAHAQQGTVPSEGIADRPSRLVALVDARAVTEPGTVTDNATIVLRDGRIESVARGGKPPAGAEVRDLAGKTVFAGFVDPVSTLGLPDDMRAGGIKPLASPGQPPHEQTTDQAGARHWNRRVRPEWSVADRLDIKPDESKNLRALGYTAVLSAPQAGIVKGQGAVLSLRDGSAERDLLLARDRSQHLGFDFAYGSEYPGSLMGAIALIRQTLLDARWQHSVQTYTGRAPIDRAAANAALDALYPAATGTQRVFFQLDDELDVGRVAKIDTEFGLDTVLIGTGFEYRVLPQVRAAASPFVLPLNFPDAPDIENAEVSINASLADLQHWEQAPANAARVAAAGVEFAFTTHGIKEPDKQFWNNLRRAVRAGLSEDAALRALTVTPAALIGEAARLGRIAPGQLANLVVADAALLRDDNAAIYETWVEGERFEHKPLAAPVLAGDWTLAWADGKGPARWRVKGSGDKVDITAGSATFKASVAGERLVALPPNALFGAGEGGARIAATMRGDAIEGYRDLADGRRVRFTGTRTGTAPAADTTKDDTSADPIPAYRGYPAGEYARDAAPARETLLITNATVWTNTDDGVLTNADVLVRDGKIAAVGIGLAAPSGAKTLDAGGRHVTPGIIDAHSHTAIARNVNEPSHAVTTEVRVADVIDPTDIDIYRQLAGGVTTANLLHGSANPMGGQNAVIKLRWGADADGLLLDGAKPGVKFALGENVKQSGWGDSFNTRYPQTRMGVEQIMRDHFNAALAYDADIARKDGVPRRRDLRLEALAQIVSGERQIHIHSYRQDEILMFVHLAKEYGIPGVTFQHILEGYKVADAMAGIGAGASTFADWWAYKMEVYDGIPHNGALMTRAGVVSSFNSDSNEMARRLNMEAAKAVKYGGLSEEEALKLVTLNPAKQLAVAERIGALAPGMDADLVLWSDHPLSNYARADLTFVDGRRYFDREQDRALQQQVAGERERLLQKIGRARLDTLALKPEDAKDAAKAPDPALVALFLRDRHAFESLAPSRSVYHNGADLQSCGINDHVH</sequence>
<dbReference type="SUPFAM" id="SSF51556">
    <property type="entry name" value="Metallo-dependent hydrolases"/>
    <property type="match status" value="3"/>
</dbReference>
<keyword evidence="4" id="KW-0378">Hydrolase</keyword>
<dbReference type="CDD" id="cd01309">
    <property type="entry name" value="Met_dep_hydrolase_C"/>
    <property type="match status" value="1"/>
</dbReference>
<dbReference type="Proteomes" id="UP000521199">
    <property type="component" value="Unassembled WGS sequence"/>
</dbReference>
<feature type="region of interest" description="Disordered" evidence="1">
    <location>
        <begin position="120"/>
        <end position="143"/>
    </location>
</feature>
<keyword evidence="5" id="KW-1185">Reference proteome</keyword>
<evidence type="ECO:0000313" key="5">
    <source>
        <dbReference type="Proteomes" id="UP000521199"/>
    </source>
</evidence>
<keyword evidence="2" id="KW-0732">Signal</keyword>
<feature type="signal peptide" evidence="2">
    <location>
        <begin position="1"/>
        <end position="28"/>
    </location>
</feature>
<accession>A0A7W8G0R5</accession>
<evidence type="ECO:0000259" key="3">
    <source>
        <dbReference type="Pfam" id="PF01979"/>
    </source>
</evidence>
<feature type="domain" description="Amidohydrolase-related" evidence="3">
    <location>
        <begin position="875"/>
        <end position="955"/>
    </location>
</feature>
<evidence type="ECO:0000256" key="1">
    <source>
        <dbReference type="SAM" id="MobiDB-lite"/>
    </source>
</evidence>
<dbReference type="RefSeq" id="WP_183962371.1">
    <property type="nucleotide sequence ID" value="NZ_JACHHP010000008.1"/>
</dbReference>
<dbReference type="PANTHER" id="PTHR43135">
    <property type="entry name" value="ALPHA-D-RIBOSE 1-METHYLPHOSPHONATE 5-TRIPHOSPHATE DIPHOSPHATASE"/>
    <property type="match status" value="1"/>
</dbReference>
<comment type="caution">
    <text evidence="4">The sequence shown here is derived from an EMBL/GenBank/DDBJ whole genome shotgun (WGS) entry which is preliminary data.</text>
</comment>
<feature type="chain" id="PRO_5030881381" evidence="2">
    <location>
        <begin position="29"/>
        <end position="1054"/>
    </location>
</feature>
<name>A0A7W8G0R5_9GAMM</name>
<dbReference type="InterPro" id="IPR006680">
    <property type="entry name" value="Amidohydro-rel"/>
</dbReference>